<dbReference type="Gene3D" id="1.10.472.10">
    <property type="entry name" value="Cyclin-like"/>
    <property type="match status" value="1"/>
</dbReference>
<keyword evidence="2" id="KW-0804">Transcription</keyword>
<accession>A0AAD4SIG0</accession>
<feature type="domain" description="Transcription factor TFIIB cyclin-like" evidence="3">
    <location>
        <begin position="14"/>
        <end position="100"/>
    </location>
</feature>
<dbReference type="InterPro" id="IPR000812">
    <property type="entry name" value="TFIIB"/>
</dbReference>
<dbReference type="EMBL" id="JAJJMB010010315">
    <property type="protein sequence ID" value="KAI3909577.1"/>
    <property type="molecule type" value="Genomic_DNA"/>
</dbReference>
<dbReference type="PANTHER" id="PTHR11618:SF78">
    <property type="entry name" value="TRANSCRIPTION INITIATION FACTOR IIB-2"/>
    <property type="match status" value="1"/>
</dbReference>
<name>A0AAD4SIG0_9MAGN</name>
<evidence type="ECO:0000259" key="3">
    <source>
        <dbReference type="Pfam" id="PF00382"/>
    </source>
</evidence>
<evidence type="ECO:0000256" key="2">
    <source>
        <dbReference type="ARBA" id="ARBA00023163"/>
    </source>
</evidence>
<dbReference type="PANTHER" id="PTHR11618">
    <property type="entry name" value="TRANSCRIPTION INITIATION FACTOR IIB-RELATED"/>
    <property type="match status" value="1"/>
</dbReference>
<dbReference type="PRINTS" id="PR00685">
    <property type="entry name" value="TIFACTORIIB"/>
</dbReference>
<dbReference type="GO" id="GO:0017025">
    <property type="term" value="F:TBP-class protein binding"/>
    <property type="evidence" value="ECO:0007669"/>
    <property type="project" value="InterPro"/>
</dbReference>
<organism evidence="4 5">
    <name type="scientific">Papaver atlanticum</name>
    <dbReference type="NCBI Taxonomy" id="357466"/>
    <lineage>
        <taxon>Eukaryota</taxon>
        <taxon>Viridiplantae</taxon>
        <taxon>Streptophyta</taxon>
        <taxon>Embryophyta</taxon>
        <taxon>Tracheophyta</taxon>
        <taxon>Spermatophyta</taxon>
        <taxon>Magnoliopsida</taxon>
        <taxon>Ranunculales</taxon>
        <taxon>Papaveraceae</taxon>
        <taxon>Papaveroideae</taxon>
        <taxon>Papaver</taxon>
    </lineage>
</organism>
<evidence type="ECO:0000313" key="5">
    <source>
        <dbReference type="Proteomes" id="UP001202328"/>
    </source>
</evidence>
<proteinExistence type="predicted"/>
<reference evidence="4" key="1">
    <citation type="submission" date="2022-04" db="EMBL/GenBank/DDBJ databases">
        <title>A functionally conserved STORR gene fusion in Papaver species that diverged 16.8 million years ago.</title>
        <authorList>
            <person name="Catania T."/>
        </authorList>
    </citation>
    <scope>NUCLEOTIDE SEQUENCE</scope>
    <source>
        <strain evidence="4">S-188037</strain>
    </source>
</reference>
<dbReference type="GO" id="GO:0097550">
    <property type="term" value="C:transcription preinitiation complex"/>
    <property type="evidence" value="ECO:0007669"/>
    <property type="project" value="TreeGrafter"/>
</dbReference>
<evidence type="ECO:0000313" key="4">
    <source>
        <dbReference type="EMBL" id="KAI3909577.1"/>
    </source>
</evidence>
<keyword evidence="5" id="KW-1185">Reference proteome</keyword>
<dbReference type="GO" id="GO:0070897">
    <property type="term" value="P:transcription preinitiation complex assembly"/>
    <property type="evidence" value="ECO:0007669"/>
    <property type="project" value="InterPro"/>
</dbReference>
<dbReference type="Proteomes" id="UP001202328">
    <property type="component" value="Unassembled WGS sequence"/>
</dbReference>
<dbReference type="GO" id="GO:0005634">
    <property type="term" value="C:nucleus"/>
    <property type="evidence" value="ECO:0007669"/>
    <property type="project" value="TreeGrafter"/>
</dbReference>
<dbReference type="AlphaFoldDB" id="A0AAD4SIG0"/>
<comment type="caution">
    <text evidence="4">The sequence shown here is derived from an EMBL/GenBank/DDBJ whole genome shotgun (WGS) entry which is preliminary data.</text>
</comment>
<dbReference type="Pfam" id="PF00382">
    <property type="entry name" value="TFIIB"/>
    <property type="match status" value="1"/>
</dbReference>
<dbReference type="InterPro" id="IPR036915">
    <property type="entry name" value="Cyclin-like_sf"/>
</dbReference>
<gene>
    <name evidence="4" type="ORF">MKW98_013994</name>
</gene>
<dbReference type="SUPFAM" id="SSF47954">
    <property type="entry name" value="Cyclin-like"/>
    <property type="match status" value="1"/>
</dbReference>
<dbReference type="InterPro" id="IPR013150">
    <property type="entry name" value="TFIIB_cyclin"/>
</dbReference>
<keyword evidence="1" id="KW-0805">Transcription regulation</keyword>
<protein>
    <recommendedName>
        <fullName evidence="3">Transcription factor TFIIB cyclin-like domain-containing protein</fullName>
    </recommendedName>
</protein>
<sequence>MLNLSLATPEKGDVPFVDPGDFVRRFCSILDMSHKAVKAAQEAVEKTAECDIRRNPATVAATIIYMITQLSDERKLVRNVADATGVAQGTISNSYKDMYKNASRLVPAWYANEEDLKKLCIPKRYREKIPHS</sequence>
<evidence type="ECO:0000256" key="1">
    <source>
        <dbReference type="ARBA" id="ARBA00023015"/>
    </source>
</evidence>